<dbReference type="OrthoDB" id="9931760at2"/>
<dbReference type="EMBL" id="WMEQ01000001">
    <property type="protein sequence ID" value="MYL32419.1"/>
    <property type="molecule type" value="Genomic_DNA"/>
</dbReference>
<keyword evidence="1" id="KW-0472">Membrane</keyword>
<reference evidence="2 3" key="1">
    <citation type="submission" date="2019-11" db="EMBL/GenBank/DDBJ databases">
        <title>Genome sequences of 17 halophilic strains isolated from different environments.</title>
        <authorList>
            <person name="Furrow R.E."/>
        </authorList>
    </citation>
    <scope>NUCLEOTIDE SEQUENCE [LARGE SCALE GENOMIC DNA]</scope>
    <source>
        <strain evidence="2 3">22514_16_FS</strain>
    </source>
</reference>
<evidence type="ECO:0000313" key="3">
    <source>
        <dbReference type="Proteomes" id="UP000468638"/>
    </source>
</evidence>
<proteinExistence type="predicted"/>
<evidence type="ECO:0000256" key="1">
    <source>
        <dbReference type="SAM" id="Phobius"/>
    </source>
</evidence>
<organism evidence="2 3">
    <name type="scientific">Pontibacillus yanchengensis</name>
    <dbReference type="NCBI Taxonomy" id="462910"/>
    <lineage>
        <taxon>Bacteria</taxon>
        <taxon>Bacillati</taxon>
        <taxon>Bacillota</taxon>
        <taxon>Bacilli</taxon>
        <taxon>Bacillales</taxon>
        <taxon>Bacillaceae</taxon>
        <taxon>Pontibacillus</taxon>
    </lineage>
</organism>
<protein>
    <submittedName>
        <fullName evidence="2">Uncharacterized protein</fullName>
    </submittedName>
</protein>
<keyword evidence="1" id="KW-0812">Transmembrane</keyword>
<evidence type="ECO:0000313" key="2">
    <source>
        <dbReference type="EMBL" id="MYL32419.1"/>
    </source>
</evidence>
<comment type="caution">
    <text evidence="2">The sequence shown here is derived from an EMBL/GenBank/DDBJ whole genome shotgun (WGS) entry which is preliminary data.</text>
</comment>
<dbReference type="RefSeq" id="WP_160847708.1">
    <property type="nucleotide sequence ID" value="NZ_WMEQ01000001.1"/>
</dbReference>
<dbReference type="Proteomes" id="UP000468638">
    <property type="component" value="Unassembled WGS sequence"/>
</dbReference>
<keyword evidence="1" id="KW-1133">Transmembrane helix</keyword>
<name>A0A6I5A2X0_9BACI</name>
<feature type="transmembrane region" description="Helical" evidence="1">
    <location>
        <begin position="27"/>
        <end position="45"/>
    </location>
</feature>
<sequence>MNESNLRKQALTEVHEKVSQQETNNFLFNYGTLAVTLLALLVDHLF</sequence>
<accession>A0A6I5A2X0</accession>
<gene>
    <name evidence="2" type="ORF">GLW05_02205</name>
</gene>
<dbReference type="AlphaFoldDB" id="A0A6I5A2X0"/>